<dbReference type="SMART" id="SM00667">
    <property type="entry name" value="LisH"/>
    <property type="match status" value="1"/>
</dbReference>
<reference evidence="4" key="2">
    <citation type="submission" date="2019-10" db="EMBL/GenBank/DDBJ databases">
        <title>A de novo genome assembly of a pear dwarfing rootstock.</title>
        <authorList>
            <person name="Wang F."/>
            <person name="Wang J."/>
            <person name="Li S."/>
            <person name="Zhang Y."/>
            <person name="Fang M."/>
            <person name="Ma L."/>
            <person name="Zhao Y."/>
            <person name="Jiang S."/>
        </authorList>
    </citation>
    <scope>NUCLEOTIDE SEQUENCE [LARGE SCALE GENOMIC DNA]</scope>
</reference>
<dbReference type="AlphaFoldDB" id="A0A5N5FAC7"/>
<evidence type="ECO:0000313" key="4">
    <source>
        <dbReference type="Proteomes" id="UP000327157"/>
    </source>
</evidence>
<reference evidence="3 4" key="3">
    <citation type="submission" date="2019-11" db="EMBL/GenBank/DDBJ databases">
        <title>A de novo genome assembly of a pear dwarfing rootstock.</title>
        <authorList>
            <person name="Wang F."/>
            <person name="Wang J."/>
            <person name="Li S."/>
            <person name="Zhang Y."/>
            <person name="Fang M."/>
            <person name="Ma L."/>
            <person name="Zhao Y."/>
            <person name="Jiang S."/>
        </authorList>
    </citation>
    <scope>NUCLEOTIDE SEQUENCE [LARGE SCALE GENOMIC DNA]</scope>
    <source>
        <strain evidence="3">S2</strain>
        <tissue evidence="3">Leaf</tissue>
    </source>
</reference>
<evidence type="ECO:0000259" key="2">
    <source>
        <dbReference type="Pfam" id="PF05022"/>
    </source>
</evidence>
<gene>
    <name evidence="3" type="ORF">D8674_010309</name>
</gene>
<feature type="region of interest" description="Disordered" evidence="1">
    <location>
        <begin position="416"/>
        <end position="450"/>
    </location>
</feature>
<feature type="region of interest" description="Disordered" evidence="1">
    <location>
        <begin position="150"/>
        <end position="370"/>
    </location>
</feature>
<reference evidence="3 4" key="1">
    <citation type="submission" date="2019-09" db="EMBL/GenBank/DDBJ databases">
        <authorList>
            <person name="Ou C."/>
        </authorList>
    </citation>
    <scope>NUCLEOTIDE SEQUENCE [LARGE SCALE GENOMIC DNA]</scope>
    <source>
        <strain evidence="3">S2</strain>
        <tissue evidence="3">Leaf</tissue>
    </source>
</reference>
<dbReference type="InterPro" id="IPR007718">
    <property type="entry name" value="Srp40_C"/>
</dbReference>
<evidence type="ECO:0000313" key="3">
    <source>
        <dbReference type="EMBL" id="KAB2600038.1"/>
    </source>
</evidence>
<dbReference type="GO" id="GO:0005730">
    <property type="term" value="C:nucleolus"/>
    <property type="evidence" value="ECO:0007669"/>
    <property type="project" value="InterPro"/>
</dbReference>
<feature type="compositionally biased region" description="Polar residues" evidence="1">
    <location>
        <begin position="435"/>
        <end position="444"/>
    </location>
</feature>
<dbReference type="OrthoDB" id="5599646at2759"/>
<feature type="compositionally biased region" description="Basic and acidic residues" evidence="1">
    <location>
        <begin position="268"/>
        <end position="286"/>
    </location>
</feature>
<dbReference type="PROSITE" id="PS50896">
    <property type="entry name" value="LISH"/>
    <property type="match status" value="1"/>
</dbReference>
<accession>A0A5N5FAC7</accession>
<protein>
    <submittedName>
        <fullName evidence="3">LisH domain-containing protein-like</fullName>
    </submittedName>
</protein>
<sequence length="450" mass="49535">MPKSLTNTQEDAINPSLLAFKPRQVLLLNRDMKHSKPSGSADGAQTLSPDQKGQLLRAVAWFLESNGFSRTLKKFLSEAGIEKSEVKDSLLDFGEMYCKYSEMCSRGTNVHNEDKVFKDTFHLLVKADKLSQEAKKSKIASGSLADAAAEHQSEQFPGATGKKIKDAVPLKENGVGDSEVEKKPKDKKKKKTKSSMDSVSAGVEQHGLEGKNDANEICKSIADDNPMDEKSVKSKSKKKKKDGLVSESLGGENGKALSIGDMNGTSSGKDDFKISEADATDKENKCSKKRKRLVSEGNDSQPTDNKEDEESNCRMVEGSKASKGSEQPENNDASQGKAENFGELEKRAEKSSKKKSKKQLNGSAEPKTVNAFQRVKADEVEFVDEKLRDNSYWAKDGAEIGYGAKAQEILGQVRGRDFRHKKTKKKRGSYRGGQIDQQSHSVKFNYSEED</sequence>
<dbReference type="Pfam" id="PF05022">
    <property type="entry name" value="SRP40_C"/>
    <property type="match status" value="1"/>
</dbReference>
<comment type="caution">
    <text evidence="3">The sequence shown here is derived from an EMBL/GenBank/DDBJ whole genome shotgun (WGS) entry which is preliminary data.</text>
</comment>
<feature type="compositionally biased region" description="Basic and acidic residues" evidence="1">
    <location>
        <begin position="206"/>
        <end position="216"/>
    </location>
</feature>
<dbReference type="PANTHER" id="PTHR23216:SF1">
    <property type="entry name" value="NUCLEOLAR AND COILED-BODY PHOSPHOPROTEIN 1"/>
    <property type="match status" value="1"/>
</dbReference>
<feature type="domain" description="Srp40 C-terminal" evidence="2">
    <location>
        <begin position="372"/>
        <end position="444"/>
    </location>
</feature>
<dbReference type="EMBL" id="SMOL01000753">
    <property type="protein sequence ID" value="KAB2600038.1"/>
    <property type="molecule type" value="Genomic_DNA"/>
</dbReference>
<organism evidence="3 4">
    <name type="scientific">Pyrus ussuriensis x Pyrus communis</name>
    <dbReference type="NCBI Taxonomy" id="2448454"/>
    <lineage>
        <taxon>Eukaryota</taxon>
        <taxon>Viridiplantae</taxon>
        <taxon>Streptophyta</taxon>
        <taxon>Embryophyta</taxon>
        <taxon>Tracheophyta</taxon>
        <taxon>Spermatophyta</taxon>
        <taxon>Magnoliopsida</taxon>
        <taxon>eudicotyledons</taxon>
        <taxon>Gunneridae</taxon>
        <taxon>Pentapetalae</taxon>
        <taxon>rosids</taxon>
        <taxon>fabids</taxon>
        <taxon>Rosales</taxon>
        <taxon>Rosaceae</taxon>
        <taxon>Amygdaloideae</taxon>
        <taxon>Maleae</taxon>
        <taxon>Pyrus</taxon>
    </lineage>
</organism>
<dbReference type="PANTHER" id="PTHR23216">
    <property type="entry name" value="NUCLEOLAR AND COILED-BODY PHOSPHOPROTEIN 1"/>
    <property type="match status" value="1"/>
</dbReference>
<proteinExistence type="predicted"/>
<evidence type="ECO:0000256" key="1">
    <source>
        <dbReference type="SAM" id="MobiDB-lite"/>
    </source>
</evidence>
<dbReference type="Proteomes" id="UP000327157">
    <property type="component" value="Chromosome 13"/>
</dbReference>
<feature type="compositionally biased region" description="Basic residues" evidence="1">
    <location>
        <begin position="417"/>
        <end position="429"/>
    </location>
</feature>
<feature type="compositionally biased region" description="Polar residues" evidence="1">
    <location>
        <begin position="322"/>
        <end position="334"/>
    </location>
</feature>
<name>A0A5N5FAC7_9ROSA</name>
<dbReference type="InterPro" id="IPR039191">
    <property type="entry name" value="Nopp140-like"/>
</dbReference>
<keyword evidence="4" id="KW-1185">Reference proteome</keyword>
<dbReference type="InterPro" id="IPR006594">
    <property type="entry name" value="LisH"/>
</dbReference>